<dbReference type="InterPro" id="IPR011704">
    <property type="entry name" value="ATPase_dyneun-rel_AAA"/>
</dbReference>
<dbReference type="GO" id="GO:0005524">
    <property type="term" value="F:ATP binding"/>
    <property type="evidence" value="ECO:0007669"/>
    <property type="project" value="InterPro"/>
</dbReference>
<organism evidence="3 4">
    <name type="scientific">Paraburkholderia sacchari</name>
    <dbReference type="NCBI Taxonomy" id="159450"/>
    <lineage>
        <taxon>Bacteria</taxon>
        <taxon>Pseudomonadati</taxon>
        <taxon>Pseudomonadota</taxon>
        <taxon>Betaproteobacteria</taxon>
        <taxon>Burkholderiales</taxon>
        <taxon>Burkholderiaceae</taxon>
        <taxon>Paraburkholderia</taxon>
    </lineage>
</organism>
<dbReference type="PANTHER" id="PTHR42759:SF1">
    <property type="entry name" value="MAGNESIUM-CHELATASE SUBUNIT CHLD"/>
    <property type="match status" value="1"/>
</dbReference>
<sequence length="350" mass="39891">MNEPERKPDERENDMTTERAMEGPDRIVSVRERFGFDSNLMVPAFSERDAHVPDLDEAYRFNPEVTLAILAGFTRNRRVMVQGLHGTGKSTHIEQVAARLNWPCVRVNLDGHISRLDLVGKDAIVVRDGRQVTEFQEGIVPWALQRPVALIFDEYDAGRPDVMFVIQRILERDGNFTLLDQNRVIRPHPHFRLFATTNTIGLGNLNGLYHGTQMLNHAQMDRWNVVATLNYLPREEEAGIVLARVPEMDDEAGRQLVDSMISMAALTRKGFASGDLSTLMSPRTVIDWAENCQIFRDPALAFRLTFLNKCDEAERPVVAEYYQRCFDVELRVELRVEPGSDDGDEPEPRT</sequence>
<keyword evidence="4" id="KW-1185">Reference proteome</keyword>
<evidence type="ECO:0000313" key="4">
    <source>
        <dbReference type="Proteomes" id="UP000030460"/>
    </source>
</evidence>
<protein>
    <submittedName>
        <fullName evidence="3">AAA domain-containing protein</fullName>
    </submittedName>
</protein>
<reference evidence="3" key="1">
    <citation type="journal article" date="2015" name="Genome Announc.">
        <title>Draft Genome Sequence of the Polyhydroxyalkanoate-Producing Bacterium Burkholderia sacchari LMG 19450 Isolated from Brazilian Sugarcane Plantation Soil.</title>
        <authorList>
            <person name="Alexandrino P.M."/>
            <person name="Mendonca T.T."/>
            <person name="Guaman Bautista L.P."/>
            <person name="Cherix J."/>
            <person name="Lozano-Sakalauskas G.C."/>
            <person name="Fujita A."/>
            <person name="Ramos Filho E."/>
            <person name="Long P."/>
            <person name="Padilla G."/>
            <person name="Taciro M.K."/>
            <person name="Gomez J.G."/>
            <person name="Silva L.F."/>
        </authorList>
    </citation>
    <scope>NUCLEOTIDE SEQUENCE</scope>
    <source>
        <strain evidence="3">LMG 19450</strain>
    </source>
</reference>
<dbReference type="EMBL" id="JTDB02000001">
    <property type="protein sequence ID" value="NLP60629.1"/>
    <property type="molecule type" value="Genomic_DNA"/>
</dbReference>
<evidence type="ECO:0000313" key="3">
    <source>
        <dbReference type="EMBL" id="NLP60629.1"/>
    </source>
</evidence>
<dbReference type="SMART" id="SM00382">
    <property type="entry name" value="AAA"/>
    <property type="match status" value="1"/>
</dbReference>
<dbReference type="Pfam" id="PF12556">
    <property type="entry name" value="CobS_N"/>
    <property type="match status" value="1"/>
</dbReference>
<dbReference type="InterPro" id="IPR003593">
    <property type="entry name" value="AAA+_ATPase"/>
</dbReference>
<comment type="caution">
    <text evidence="3">The sequence shown here is derived from an EMBL/GenBank/DDBJ whole genome shotgun (WGS) entry which is preliminary data.</text>
</comment>
<gene>
    <name evidence="3" type="ORF">NH14_005580</name>
</gene>
<reference evidence="3" key="2">
    <citation type="submission" date="2020-04" db="EMBL/GenBank/DDBJ databases">
        <authorList>
            <person name="Alexandrino P."/>
            <person name="Mendonca T."/>
            <person name="Guaman L."/>
            <person name="Cherix J."/>
            <person name="Lozano-Sakalauskas G."/>
            <person name="Fujita A."/>
            <person name="Filho E.R."/>
            <person name="Long P."/>
            <person name="Padilla G."/>
            <person name="Taciro M.K."/>
            <person name="Gomez J.G."/>
            <person name="Silva L.F."/>
            <person name="Torres M."/>
        </authorList>
    </citation>
    <scope>NUCLEOTIDE SEQUENCE</scope>
    <source>
        <strain evidence="3">LMG 19450</strain>
    </source>
</reference>
<dbReference type="SUPFAM" id="SSF52540">
    <property type="entry name" value="P-loop containing nucleoside triphosphate hydrolases"/>
    <property type="match status" value="1"/>
</dbReference>
<dbReference type="PANTHER" id="PTHR42759">
    <property type="entry name" value="MOXR FAMILY PROTEIN"/>
    <property type="match status" value="1"/>
</dbReference>
<dbReference type="InterPro" id="IPR027417">
    <property type="entry name" value="P-loop_NTPase"/>
</dbReference>
<dbReference type="InterPro" id="IPR025865">
    <property type="entry name" value="CobS_N_dom"/>
</dbReference>
<evidence type="ECO:0000259" key="2">
    <source>
        <dbReference type="SMART" id="SM00382"/>
    </source>
</evidence>
<dbReference type="Pfam" id="PF07728">
    <property type="entry name" value="AAA_5"/>
    <property type="match status" value="1"/>
</dbReference>
<evidence type="ECO:0000256" key="1">
    <source>
        <dbReference type="SAM" id="MobiDB-lite"/>
    </source>
</evidence>
<proteinExistence type="predicted"/>
<dbReference type="InterPro" id="IPR050764">
    <property type="entry name" value="CbbQ/NirQ/NorQ/GpvN"/>
</dbReference>
<feature type="region of interest" description="Disordered" evidence="1">
    <location>
        <begin position="1"/>
        <end position="23"/>
    </location>
</feature>
<dbReference type="Proteomes" id="UP000030460">
    <property type="component" value="Unassembled WGS sequence"/>
</dbReference>
<dbReference type="GO" id="GO:0016887">
    <property type="term" value="F:ATP hydrolysis activity"/>
    <property type="evidence" value="ECO:0007669"/>
    <property type="project" value="InterPro"/>
</dbReference>
<dbReference type="Gene3D" id="3.40.50.300">
    <property type="entry name" value="P-loop containing nucleotide triphosphate hydrolases"/>
    <property type="match status" value="1"/>
</dbReference>
<accession>A0A8T6ZAH0</accession>
<dbReference type="AlphaFoldDB" id="A0A8T6ZAH0"/>
<feature type="domain" description="AAA+ ATPase" evidence="2">
    <location>
        <begin position="75"/>
        <end position="221"/>
    </location>
</feature>
<name>A0A8T6ZAH0_9BURK</name>